<dbReference type="Pfam" id="PF00005">
    <property type="entry name" value="ABC_tran"/>
    <property type="match status" value="1"/>
</dbReference>
<evidence type="ECO:0000256" key="3">
    <source>
        <dbReference type="ARBA" id="ARBA00022840"/>
    </source>
</evidence>
<dbReference type="PANTHER" id="PTHR45772">
    <property type="entry name" value="CONSERVED COMPONENT OF ABC TRANSPORTER FOR NATURAL AMINO ACIDS-RELATED"/>
    <property type="match status" value="1"/>
</dbReference>
<dbReference type="SUPFAM" id="SSF52540">
    <property type="entry name" value="P-loop containing nucleoside triphosphate hydrolases"/>
    <property type="match status" value="1"/>
</dbReference>
<dbReference type="GO" id="GO:0005524">
    <property type="term" value="F:ATP binding"/>
    <property type="evidence" value="ECO:0007669"/>
    <property type="project" value="UniProtKB-KW"/>
</dbReference>
<dbReference type="EMBL" id="JAXCEI010000010">
    <property type="protein sequence ID" value="MFA1541873.1"/>
    <property type="molecule type" value="Genomic_DNA"/>
</dbReference>
<protein>
    <submittedName>
        <fullName evidence="5">ABC transporter ATP-binding protein</fullName>
    </submittedName>
</protein>
<feature type="domain" description="ABC transporter" evidence="4">
    <location>
        <begin position="17"/>
        <end position="249"/>
    </location>
</feature>
<comment type="caution">
    <text evidence="5">The sequence shown here is derived from an EMBL/GenBank/DDBJ whole genome shotgun (WGS) entry which is preliminary data.</text>
</comment>
<evidence type="ECO:0000313" key="6">
    <source>
        <dbReference type="Proteomes" id="UP001569963"/>
    </source>
</evidence>
<dbReference type="Pfam" id="PF12399">
    <property type="entry name" value="BCA_ABC_TP_C"/>
    <property type="match status" value="1"/>
</dbReference>
<reference evidence="5 6" key="1">
    <citation type="submission" date="2023-11" db="EMBL/GenBank/DDBJ databases">
        <title>Actinomadura monticuli sp. nov., isolated from volcanic ash.</title>
        <authorList>
            <person name="Lee S.D."/>
            <person name="Yang H."/>
            <person name="Kim I.S."/>
        </authorList>
    </citation>
    <scope>NUCLEOTIDE SEQUENCE [LARGE SCALE GENOMIC DNA]</scope>
    <source>
        <strain evidence="5 6">DLS-62</strain>
    </source>
</reference>
<keyword evidence="6" id="KW-1185">Reference proteome</keyword>
<dbReference type="InterPro" id="IPR003593">
    <property type="entry name" value="AAA+_ATPase"/>
</dbReference>
<dbReference type="PANTHER" id="PTHR45772:SF7">
    <property type="entry name" value="AMINO ACID ABC TRANSPORTER ATP-BINDING PROTEIN"/>
    <property type="match status" value="1"/>
</dbReference>
<keyword evidence="2" id="KW-0547">Nucleotide-binding</keyword>
<dbReference type="Gene3D" id="3.40.50.300">
    <property type="entry name" value="P-loop containing nucleotide triphosphate hydrolases"/>
    <property type="match status" value="1"/>
</dbReference>
<dbReference type="CDD" id="cd03219">
    <property type="entry name" value="ABC_Mj1267_LivG_branched"/>
    <property type="match status" value="1"/>
</dbReference>
<keyword evidence="1" id="KW-0813">Transport</keyword>
<keyword evidence="3 5" id="KW-0067">ATP-binding</keyword>
<dbReference type="InterPro" id="IPR003439">
    <property type="entry name" value="ABC_transporter-like_ATP-bd"/>
</dbReference>
<evidence type="ECO:0000256" key="1">
    <source>
        <dbReference type="ARBA" id="ARBA00022448"/>
    </source>
</evidence>
<sequence>MRTPGTRTPGTRTPGTAEARGITRRFGGLTAVSDVSFSVAKGEIHGIIGPNGAGKTTLLNVLSGLQRPSSGAVLIGGEDVTRWPSHRLVKRARLVRTFQTVRLFSSMSVRQNLAIAARTTTGPAHARERVEDVLARLSLDALADEPATALSYGLQRRVELARVLVADPAVVLLDEPAAGLSPQERHELADMLREMRDSGTTVILVEHHMDLVHAVCETCTVLDFGKVIARGTPAEVTEDPAVLEAYLGGRHHRAADVEIPVPTGEED</sequence>
<proteinExistence type="predicted"/>
<dbReference type="SMART" id="SM00382">
    <property type="entry name" value="AAA"/>
    <property type="match status" value="1"/>
</dbReference>
<dbReference type="Proteomes" id="UP001569963">
    <property type="component" value="Unassembled WGS sequence"/>
</dbReference>
<dbReference type="InterPro" id="IPR027417">
    <property type="entry name" value="P-loop_NTPase"/>
</dbReference>
<evidence type="ECO:0000259" key="4">
    <source>
        <dbReference type="PROSITE" id="PS50893"/>
    </source>
</evidence>
<gene>
    <name evidence="5" type="ORF">SM611_23330</name>
</gene>
<accession>A0ABV4QFT0</accession>
<dbReference type="InterPro" id="IPR051120">
    <property type="entry name" value="ABC_AA/LPS_Transport"/>
</dbReference>
<organism evidence="5 6">
    <name type="scientific">Actinomadura monticuli</name>
    <dbReference type="NCBI Taxonomy" id="3097367"/>
    <lineage>
        <taxon>Bacteria</taxon>
        <taxon>Bacillati</taxon>
        <taxon>Actinomycetota</taxon>
        <taxon>Actinomycetes</taxon>
        <taxon>Streptosporangiales</taxon>
        <taxon>Thermomonosporaceae</taxon>
        <taxon>Actinomadura</taxon>
    </lineage>
</organism>
<dbReference type="PROSITE" id="PS50893">
    <property type="entry name" value="ABC_TRANSPORTER_2"/>
    <property type="match status" value="1"/>
</dbReference>
<dbReference type="RefSeq" id="WP_371952029.1">
    <property type="nucleotide sequence ID" value="NZ_JAXCEI010000010.1"/>
</dbReference>
<name>A0ABV4QFT0_9ACTN</name>
<dbReference type="InterPro" id="IPR032823">
    <property type="entry name" value="BCA_ABC_TP_C"/>
</dbReference>
<evidence type="ECO:0000313" key="5">
    <source>
        <dbReference type="EMBL" id="MFA1541873.1"/>
    </source>
</evidence>
<evidence type="ECO:0000256" key="2">
    <source>
        <dbReference type="ARBA" id="ARBA00022741"/>
    </source>
</evidence>